<dbReference type="AlphaFoldDB" id="A0A1M4XJM6"/>
<dbReference type="EMBL" id="FQUG01000005">
    <property type="protein sequence ID" value="SHE93588.1"/>
    <property type="molecule type" value="Genomic_DNA"/>
</dbReference>
<dbReference type="GO" id="GO:0006044">
    <property type="term" value="P:N-acetylglucosamine metabolic process"/>
    <property type="evidence" value="ECO:0007669"/>
    <property type="project" value="TreeGrafter"/>
</dbReference>
<dbReference type="GO" id="GO:0003830">
    <property type="term" value="F:beta-1,4-mannosylglycoprotein 4-beta-N-acetylglucosaminyltransferase activity"/>
    <property type="evidence" value="ECO:0007669"/>
    <property type="project" value="InterPro"/>
</dbReference>
<dbReference type="STRING" id="1123243.SAMN02745190_01507"/>
<keyword evidence="2" id="KW-1185">Reference proteome</keyword>
<dbReference type="RefSeq" id="WP_072935606.1">
    <property type="nucleotide sequence ID" value="NZ_FQUG01000005.1"/>
</dbReference>
<dbReference type="OrthoDB" id="1997677at2"/>
<name>A0A1M4XJM6_9FIRM</name>
<keyword evidence="1" id="KW-0328">Glycosyltransferase</keyword>
<dbReference type="PANTHER" id="PTHR12224:SF0">
    <property type="entry name" value="BETA-1,4-MANNOSYL-GLYCOPROTEIN 4-BETA-N-ACETYLGLUCOSAMINYLTRANSFERASE"/>
    <property type="match status" value="1"/>
</dbReference>
<dbReference type="GO" id="GO:0016020">
    <property type="term" value="C:membrane"/>
    <property type="evidence" value="ECO:0007669"/>
    <property type="project" value="InterPro"/>
</dbReference>
<evidence type="ECO:0000313" key="1">
    <source>
        <dbReference type="EMBL" id="SHE93588.1"/>
    </source>
</evidence>
<organism evidence="1 2">
    <name type="scientific">Schwartzia succinivorans DSM 10502</name>
    <dbReference type="NCBI Taxonomy" id="1123243"/>
    <lineage>
        <taxon>Bacteria</taxon>
        <taxon>Bacillati</taxon>
        <taxon>Bacillota</taxon>
        <taxon>Negativicutes</taxon>
        <taxon>Selenomonadales</taxon>
        <taxon>Selenomonadaceae</taxon>
        <taxon>Schwartzia</taxon>
    </lineage>
</organism>
<sequence>MIDRKIYDGFTFYNEFELLEWRLKMLYDIVDCFVIVESDRTFQNKPKPLYFAENKERFAKYLDKIRYIPVTDEIKCEDNWSIEIFQRNCIARGLDDCSPRDIVMMGDIDEFPDPRVLEALEREAVSVRTFLPFGEIAERSGMRGLSRNGRCFLHSLPLLGKRNKIMSFLEKSPVVSEQRMFEFYVNYECASHWCGTILTLAGNLGEMQQLRRMRNNLPMIQNGWHFSSMGGTKAVLNKFRATSDGMGNPVFKLPLEEQEAFVEKELAAGRIWWRNETLIRHAADTMDIPHINWLAEKYGFLIGKYN</sequence>
<reference evidence="1 2" key="1">
    <citation type="submission" date="2016-11" db="EMBL/GenBank/DDBJ databases">
        <authorList>
            <person name="Jaros S."/>
            <person name="Januszkiewicz K."/>
            <person name="Wedrychowicz H."/>
        </authorList>
    </citation>
    <scope>NUCLEOTIDE SEQUENCE [LARGE SCALE GENOMIC DNA]</scope>
    <source>
        <strain evidence="1 2">DSM 10502</strain>
    </source>
</reference>
<dbReference type="PANTHER" id="PTHR12224">
    <property type="entry name" value="BETA-1,4-MANNOSYL-GLYCOPROTEIN BETA-1,4-N-ACETYLGLUCOSAMINYL-TRANSFERASE"/>
    <property type="match status" value="1"/>
</dbReference>
<dbReference type="InterPro" id="IPR006813">
    <property type="entry name" value="Glyco_trans_17"/>
</dbReference>
<dbReference type="Proteomes" id="UP000184404">
    <property type="component" value="Unassembled WGS sequence"/>
</dbReference>
<gene>
    <name evidence="1" type="ORF">SAMN02745190_01507</name>
</gene>
<evidence type="ECO:0000313" key="2">
    <source>
        <dbReference type="Proteomes" id="UP000184404"/>
    </source>
</evidence>
<protein>
    <submittedName>
        <fullName evidence="1">Beta-1,4-mannosyl-glycoprotein beta-1,4-N-acetylglucosaminyltransferase</fullName>
    </submittedName>
</protein>
<proteinExistence type="predicted"/>
<dbReference type="Pfam" id="PF04724">
    <property type="entry name" value="Glyco_transf_17"/>
    <property type="match status" value="1"/>
</dbReference>
<accession>A0A1M4XJM6</accession>
<keyword evidence="1" id="KW-0808">Transferase</keyword>